<dbReference type="AlphaFoldDB" id="A0A1M4NF74"/>
<dbReference type="Pfam" id="PF01856">
    <property type="entry name" value="HP_OMP"/>
    <property type="match status" value="1"/>
</dbReference>
<dbReference type="PRINTS" id="PR01776">
    <property type="entry name" value="HPOMPFAMILY"/>
</dbReference>
<name>A0A1M4NF74_HELAC</name>
<organism evidence="1">
    <name type="scientific">Helicobacter acinonychis</name>
    <name type="common">Helicobacter acinonyx</name>
    <dbReference type="NCBI Taxonomy" id="212"/>
    <lineage>
        <taxon>Bacteria</taxon>
        <taxon>Pseudomonadati</taxon>
        <taxon>Campylobacterota</taxon>
        <taxon>Epsilonproteobacteria</taxon>
        <taxon>Campylobacterales</taxon>
        <taxon>Helicobacteraceae</taxon>
        <taxon>Helicobacter</taxon>
    </lineage>
</organism>
<accession>A0A1M4NF74</accession>
<proteinExistence type="predicted"/>
<sequence length="471" mass="51952">MKKANTKEIENTRMKKGQYQTLKKGLLKTALLFSLPLSVVLAEYDGFYMGIGYQIGAAQQSVNNEGSTLRNNVINDFRQVGVDIAGGNGLLRVASNTMMNALLGLGDQIISDDNAGNTSNTQLTKFKQLLPQIKQRYEADKNAYTIQALQSYLNDLLYNLVTSNTSGNNNSKIGAVYAKTITTLHEAQSNFNLLATASVGLLNALTRVSINSDSAFLNGLLERMQLFNATSAEELGTIATSLNKSGATGVALQTDVQAIMNQIRAYQGNLQQLKDSLNGYNEPYLPQFGSGKSSQHGVSNGIGVQMGYKQFFGGKKNVGLRYYAFFDYGFTQLGNLNSTINANIFTYGVGTDFLWNIFRRVFSDQSLHIGVFGGIQLAGTTWDSSLKNQIQNSFQKKPTPTNFQFLFNLGLRAHFASTMHRRFLSASQSVQHGVEFGVKIPTINQKYLRANGADVDYRRLYAFYINYTIGF</sequence>
<dbReference type="EMBL" id="LT632691">
    <property type="protein sequence ID" value="SFZ70371.1"/>
    <property type="molecule type" value="Genomic_DNA"/>
</dbReference>
<evidence type="ECO:0000313" key="1">
    <source>
        <dbReference type="EMBL" id="SFZ70371.1"/>
    </source>
</evidence>
<gene>
    <name evidence="1" type="primary">omp655</name>
</gene>
<protein>
    <submittedName>
        <fullName evidence="1">OMP655</fullName>
    </submittedName>
</protein>
<reference evidence="1" key="1">
    <citation type="submission" date="2016-10" db="EMBL/GenBank/DDBJ databases">
        <title>Proteomic and phylogenetic analysis of the outer membrane protein repertoire of gastric Helicobacter species.</title>
        <authorList>
            <person name="Joosten M."/>
        </authorList>
    </citation>
    <scope>NUCLEOTIDE SEQUENCE</scope>
    <source>
        <strain evidence="1">Acino1</strain>
    </source>
</reference>
<dbReference type="RefSeq" id="WP_104709194.1">
    <property type="nucleotide sequence ID" value="NZ_FZLV01000012.1"/>
</dbReference>
<dbReference type="InterPro" id="IPR002718">
    <property type="entry name" value="OMP_Helicobacter"/>
</dbReference>